<comment type="caution">
    <text evidence="1">The sequence shown here is derived from an EMBL/GenBank/DDBJ whole genome shotgun (WGS) entry which is preliminary data.</text>
</comment>
<evidence type="ECO:0008006" key="3">
    <source>
        <dbReference type="Google" id="ProtNLM"/>
    </source>
</evidence>
<protein>
    <recommendedName>
        <fullName evidence="3">Ankyrin repeat domain-containing protein</fullName>
    </recommendedName>
</protein>
<reference evidence="1 2" key="1">
    <citation type="submission" date="2020-07" db="EMBL/GenBank/DDBJ databases">
        <title>Genomic Encyclopedia of Type Strains, Phase IV (KMG-V): Genome sequencing to study the core and pangenomes of soil and plant-associated prokaryotes.</title>
        <authorList>
            <person name="Whitman W."/>
        </authorList>
    </citation>
    <scope>NUCLEOTIDE SEQUENCE [LARGE SCALE GENOMIC DNA]</scope>
    <source>
        <strain evidence="1 2">M8UP22</strain>
    </source>
</reference>
<name>A0A852VBV7_9BACT</name>
<dbReference type="EMBL" id="JACCCU010000001">
    <property type="protein sequence ID" value="NYF90388.1"/>
    <property type="molecule type" value="Genomic_DNA"/>
</dbReference>
<evidence type="ECO:0000313" key="2">
    <source>
        <dbReference type="Proteomes" id="UP000564385"/>
    </source>
</evidence>
<proteinExistence type="predicted"/>
<evidence type="ECO:0000313" key="1">
    <source>
        <dbReference type="EMBL" id="NYF90388.1"/>
    </source>
</evidence>
<sequence>MPVYDGFPTQPPELAREMVTVSHFSLAKVQELVDARPSLARAAWDWGFGDWEDALGAASHTGNRAIALYLIKKGARPTLFSAAMLGDLNTVKAFVQSQPGVESIRGPHSISLRAHAEAGGREARDVLAFLSGLAGSGSEREAPISETELKSLVGTYSIGIGPNESIEISIEVNPFSKMKEFMWTRKGSTGRPLYHVESRTFYPAGAPDVRISFVESGKGMRMTVNDPGVVLVGLRAGQ</sequence>
<accession>A0A852VBV7</accession>
<dbReference type="Proteomes" id="UP000564385">
    <property type="component" value="Unassembled WGS sequence"/>
</dbReference>
<gene>
    <name evidence="1" type="ORF">HDF08_002455</name>
</gene>
<organism evidence="1 2">
    <name type="scientific">Tunturiibacter lichenicola</name>
    <dbReference type="NCBI Taxonomy" id="2051959"/>
    <lineage>
        <taxon>Bacteria</taxon>
        <taxon>Pseudomonadati</taxon>
        <taxon>Acidobacteriota</taxon>
        <taxon>Terriglobia</taxon>
        <taxon>Terriglobales</taxon>
        <taxon>Acidobacteriaceae</taxon>
        <taxon>Tunturiibacter</taxon>
    </lineage>
</organism>
<dbReference type="AlphaFoldDB" id="A0A852VBV7"/>